<reference evidence="2 3" key="1">
    <citation type="submission" date="2021-06" db="EMBL/GenBank/DDBJ databases">
        <title>Actinoplanes lichenicola sp. nov., and Actinoplanes ovalisporus sp. nov., isolated from lichen in Thailand.</title>
        <authorList>
            <person name="Saeng-In P."/>
            <person name="Kanchanasin P."/>
            <person name="Yuki M."/>
            <person name="Kudo T."/>
            <person name="Ohkuma M."/>
            <person name="Phongsopitanun W."/>
            <person name="Tanasupawat S."/>
        </authorList>
    </citation>
    <scope>NUCLEOTIDE SEQUENCE [LARGE SCALE GENOMIC DNA]</scope>
    <source>
        <strain evidence="2 3">NBRC 110975</strain>
    </source>
</reference>
<evidence type="ECO:0000313" key="3">
    <source>
        <dbReference type="Proteomes" id="UP001519654"/>
    </source>
</evidence>
<dbReference type="Proteomes" id="UP001519654">
    <property type="component" value="Unassembled WGS sequence"/>
</dbReference>
<name>A0ABS5YT47_9ACTN</name>
<keyword evidence="3" id="KW-1185">Reference proteome</keyword>
<evidence type="ECO:0000256" key="1">
    <source>
        <dbReference type="SAM" id="MobiDB-lite"/>
    </source>
</evidence>
<comment type="caution">
    <text evidence="2">The sequence shown here is derived from an EMBL/GenBank/DDBJ whole genome shotgun (WGS) entry which is preliminary data.</text>
</comment>
<accession>A0ABS5YT47</accession>
<sequence>MTRAGRTRAGLFAVLMLVIALAGTALVSAGAEHHRAHSHDHAVAAFASEPTESVDSTHEHQHGGEWTSVPNSRLRPAANVTVRCTLPTDGHALVAVDLVGPPGGDCRDDQASNPVLRV</sequence>
<evidence type="ECO:0000313" key="2">
    <source>
        <dbReference type="EMBL" id="MBU2666533.1"/>
    </source>
</evidence>
<evidence type="ECO:0008006" key="4">
    <source>
        <dbReference type="Google" id="ProtNLM"/>
    </source>
</evidence>
<feature type="region of interest" description="Disordered" evidence="1">
    <location>
        <begin position="49"/>
        <end position="71"/>
    </location>
</feature>
<dbReference type="EMBL" id="JAHKKG010000007">
    <property type="protein sequence ID" value="MBU2666533.1"/>
    <property type="molecule type" value="Genomic_DNA"/>
</dbReference>
<dbReference type="RefSeq" id="WP_215790172.1">
    <property type="nucleotide sequence ID" value="NZ_JAHKKG010000007.1"/>
</dbReference>
<organism evidence="2 3">
    <name type="scientific">Paractinoplanes bogorensis</name>
    <dbReference type="NCBI Taxonomy" id="1610840"/>
    <lineage>
        <taxon>Bacteria</taxon>
        <taxon>Bacillati</taxon>
        <taxon>Actinomycetota</taxon>
        <taxon>Actinomycetes</taxon>
        <taxon>Micromonosporales</taxon>
        <taxon>Micromonosporaceae</taxon>
        <taxon>Paractinoplanes</taxon>
    </lineage>
</organism>
<proteinExistence type="predicted"/>
<protein>
    <recommendedName>
        <fullName evidence="4">Secreted protein</fullName>
    </recommendedName>
</protein>
<gene>
    <name evidence="2" type="ORF">KOI35_23785</name>
</gene>